<sequence length="120" mass="13311">MARRHEDQPDARNRKTLGKQSDLPYLSWVRKEHVYRRRRIGALFVAAVLGFALYAGGGAGAEPPTVLYTVEPGDTLWSVATEHYPPSEDPRVTVEVIREANDIPDAQIYPGTRLELPAAG</sequence>
<dbReference type="SMART" id="SM00257">
    <property type="entry name" value="LysM"/>
    <property type="match status" value="1"/>
</dbReference>
<dbReference type="AlphaFoldDB" id="A0A6J4P1V6"/>
<dbReference type="InterPro" id="IPR036779">
    <property type="entry name" value="LysM_dom_sf"/>
</dbReference>
<keyword evidence="1" id="KW-0472">Membrane</keyword>
<dbReference type="CDD" id="cd00118">
    <property type="entry name" value="LysM"/>
    <property type="match status" value="1"/>
</dbReference>
<proteinExistence type="predicted"/>
<dbReference type="Pfam" id="PF01476">
    <property type="entry name" value="LysM"/>
    <property type="match status" value="1"/>
</dbReference>
<accession>A0A6J4P1V6</accession>
<reference evidence="3" key="1">
    <citation type="submission" date="2020-02" db="EMBL/GenBank/DDBJ databases">
        <authorList>
            <person name="Meier V. D."/>
        </authorList>
    </citation>
    <scope>NUCLEOTIDE SEQUENCE</scope>
    <source>
        <strain evidence="3">AVDCRST_MAG01</strain>
    </source>
</reference>
<keyword evidence="1" id="KW-1133">Transmembrane helix</keyword>
<evidence type="ECO:0000259" key="2">
    <source>
        <dbReference type="PROSITE" id="PS51782"/>
    </source>
</evidence>
<feature type="domain" description="LysM" evidence="2">
    <location>
        <begin position="66"/>
        <end position="116"/>
    </location>
</feature>
<dbReference type="EMBL" id="CADCUW010000132">
    <property type="protein sequence ID" value="CAA9397947.1"/>
    <property type="molecule type" value="Genomic_DNA"/>
</dbReference>
<evidence type="ECO:0000256" key="1">
    <source>
        <dbReference type="SAM" id="Phobius"/>
    </source>
</evidence>
<feature type="transmembrane region" description="Helical" evidence="1">
    <location>
        <begin position="40"/>
        <end position="61"/>
    </location>
</feature>
<evidence type="ECO:0000313" key="3">
    <source>
        <dbReference type="EMBL" id="CAA9397947.1"/>
    </source>
</evidence>
<dbReference type="InterPro" id="IPR018392">
    <property type="entry name" value="LysM"/>
</dbReference>
<dbReference type="Gene3D" id="3.10.350.10">
    <property type="entry name" value="LysM domain"/>
    <property type="match status" value="1"/>
</dbReference>
<gene>
    <name evidence="3" type="ORF">AVDCRST_MAG01-01-835</name>
</gene>
<dbReference type="SUPFAM" id="SSF54106">
    <property type="entry name" value="LysM domain"/>
    <property type="match status" value="1"/>
</dbReference>
<dbReference type="PROSITE" id="PS51782">
    <property type="entry name" value="LYSM"/>
    <property type="match status" value="1"/>
</dbReference>
<keyword evidence="1" id="KW-0812">Transmembrane</keyword>
<name>A0A6J4P1V6_9ACTN</name>
<organism evidence="3">
    <name type="scientific">uncultured Rubrobacteraceae bacterium</name>
    <dbReference type="NCBI Taxonomy" id="349277"/>
    <lineage>
        <taxon>Bacteria</taxon>
        <taxon>Bacillati</taxon>
        <taxon>Actinomycetota</taxon>
        <taxon>Rubrobacteria</taxon>
        <taxon>Rubrobacterales</taxon>
        <taxon>Rubrobacteraceae</taxon>
        <taxon>environmental samples</taxon>
    </lineage>
</organism>
<protein>
    <recommendedName>
        <fullName evidence="2">LysM domain-containing protein</fullName>
    </recommendedName>
</protein>